<evidence type="ECO:0000313" key="2">
    <source>
        <dbReference type="Proteomes" id="UP000177507"/>
    </source>
</evidence>
<dbReference type="AlphaFoldDB" id="A0A1F8EWY5"/>
<reference evidence="1 2" key="1">
    <citation type="journal article" date="2016" name="Nat. Commun.">
        <title>Thousands of microbial genomes shed light on interconnected biogeochemical processes in an aquifer system.</title>
        <authorList>
            <person name="Anantharaman K."/>
            <person name="Brown C.T."/>
            <person name="Hug L.A."/>
            <person name="Sharon I."/>
            <person name="Castelle C.J."/>
            <person name="Probst A.J."/>
            <person name="Thomas B.C."/>
            <person name="Singh A."/>
            <person name="Wilkins M.J."/>
            <person name="Karaoz U."/>
            <person name="Brodie E.L."/>
            <person name="Williams K.H."/>
            <person name="Hubbard S.S."/>
            <person name="Banfield J.F."/>
        </authorList>
    </citation>
    <scope>NUCLEOTIDE SEQUENCE [LARGE SCALE GENOMIC DNA]</scope>
</reference>
<name>A0A1F8EWY5_9BACT</name>
<sequence>MEVTRKPNESTGSLMRRFSRLAQQSKLVVRAKAARYFKKKPTERVEKNRAIMRTELRALRKKLERLGKYDDDSFEEEKKKLKLKLDL</sequence>
<gene>
    <name evidence="1" type="ORF">A2831_00825</name>
</gene>
<accession>A0A1F8EWY5</accession>
<dbReference type="Proteomes" id="UP000177507">
    <property type="component" value="Unassembled WGS sequence"/>
</dbReference>
<evidence type="ECO:0000313" key="1">
    <source>
        <dbReference type="EMBL" id="OGN04549.1"/>
    </source>
</evidence>
<dbReference type="EMBL" id="MGJI01000019">
    <property type="protein sequence ID" value="OGN04549.1"/>
    <property type="molecule type" value="Genomic_DNA"/>
</dbReference>
<evidence type="ECO:0008006" key="3">
    <source>
        <dbReference type="Google" id="ProtNLM"/>
    </source>
</evidence>
<comment type="caution">
    <text evidence="1">The sequence shown here is derived from an EMBL/GenBank/DDBJ whole genome shotgun (WGS) entry which is preliminary data.</text>
</comment>
<protein>
    <recommendedName>
        <fullName evidence="3">30S ribosomal protein S21</fullName>
    </recommendedName>
</protein>
<organism evidence="1 2">
    <name type="scientific">Candidatus Yanofskybacteria bacterium RIFCSPHIGHO2_01_FULL_44_17</name>
    <dbReference type="NCBI Taxonomy" id="1802668"/>
    <lineage>
        <taxon>Bacteria</taxon>
        <taxon>Candidatus Yanofskyibacteriota</taxon>
    </lineage>
</organism>
<dbReference type="STRING" id="1802668.A2831_00825"/>
<proteinExistence type="predicted"/>